<evidence type="ECO:0000256" key="2">
    <source>
        <dbReference type="SAM" id="Phobius"/>
    </source>
</evidence>
<keyword evidence="5" id="KW-1185">Reference proteome</keyword>
<keyword evidence="4" id="KW-0378">Hydrolase</keyword>
<dbReference type="Gene3D" id="1.10.101.10">
    <property type="entry name" value="PGBD-like superfamily/PGBD"/>
    <property type="match status" value="2"/>
</dbReference>
<reference evidence="4 5" key="1">
    <citation type="submission" date="2020-08" db="EMBL/GenBank/DDBJ databases">
        <title>The Agave Microbiome: Exploring the role of microbial communities in plant adaptations to desert environments.</title>
        <authorList>
            <person name="Partida-Martinez L.P."/>
        </authorList>
    </citation>
    <scope>NUCLEOTIDE SEQUENCE [LARGE SCALE GENOMIC DNA]</scope>
    <source>
        <strain evidence="4 5">AS3.12</strain>
    </source>
</reference>
<evidence type="ECO:0000259" key="3">
    <source>
        <dbReference type="Pfam" id="PF01471"/>
    </source>
</evidence>
<dbReference type="GO" id="GO:0016787">
    <property type="term" value="F:hydrolase activity"/>
    <property type="evidence" value="ECO:0007669"/>
    <property type="project" value="UniProtKB-KW"/>
</dbReference>
<keyword evidence="2" id="KW-0472">Membrane</keyword>
<dbReference type="InterPro" id="IPR036366">
    <property type="entry name" value="PGBDSf"/>
</dbReference>
<keyword evidence="2" id="KW-1133">Transmembrane helix</keyword>
<evidence type="ECO:0000256" key="1">
    <source>
        <dbReference type="SAM" id="MobiDB-lite"/>
    </source>
</evidence>
<protein>
    <submittedName>
        <fullName evidence="4">Peptidoglycan hydrolase-like protein with peptidoglycan-binding domain</fullName>
    </submittedName>
</protein>
<feature type="domain" description="Peptidoglycan binding-like" evidence="3">
    <location>
        <begin position="330"/>
        <end position="383"/>
    </location>
</feature>
<dbReference type="RefSeq" id="WP_184654773.1">
    <property type="nucleotide sequence ID" value="NZ_JACHBU010000004.1"/>
</dbReference>
<dbReference type="AlphaFoldDB" id="A0A7X0JK10"/>
<dbReference type="InterPro" id="IPR002477">
    <property type="entry name" value="Peptidoglycan-bd-like"/>
</dbReference>
<dbReference type="Proteomes" id="UP000585437">
    <property type="component" value="Unassembled WGS sequence"/>
</dbReference>
<feature type="transmembrane region" description="Helical" evidence="2">
    <location>
        <begin position="20"/>
        <end position="41"/>
    </location>
</feature>
<evidence type="ECO:0000313" key="5">
    <source>
        <dbReference type="Proteomes" id="UP000585437"/>
    </source>
</evidence>
<gene>
    <name evidence="4" type="ORF">F4695_002396</name>
</gene>
<comment type="caution">
    <text evidence="4">The sequence shown here is derived from an EMBL/GenBank/DDBJ whole genome shotgun (WGS) entry which is preliminary data.</text>
</comment>
<name>A0A7X0JK10_9HYPH</name>
<organism evidence="4 5">
    <name type="scientific">Rhizobium soli</name>
    <dbReference type="NCBI Taxonomy" id="424798"/>
    <lineage>
        <taxon>Bacteria</taxon>
        <taxon>Pseudomonadati</taxon>
        <taxon>Pseudomonadota</taxon>
        <taxon>Alphaproteobacteria</taxon>
        <taxon>Hyphomicrobiales</taxon>
        <taxon>Rhizobiaceae</taxon>
        <taxon>Rhizobium/Agrobacterium group</taxon>
        <taxon>Rhizobium</taxon>
    </lineage>
</organism>
<sequence>MAPRKRKSPERRKPAKRPALALRAVTATGGIVGGVVGGVLTRHPRPVLGAAGFVVLFSFVAANALWYQPGGHPSPFLATRDPKDPNAIAGYRPYKRMPAEDVTTFRIERSGDAKPVIEPVEQPAEQTAVQPAPMQAPAVDPITTLITAAPPVPGSDEDRELVAEIQRELTKRGLYDGADDGVTGPRTQSAIVLYQQRMGLAQSGEAGSDLLAALKAERKPSTGSPSSAAVHVPVPQPSVVAKPAADETARVQPKPMAQPKTVPANRPAENISLKSEDPVAAAIRSSETGGSRSGQIRIPPADIPTGGLRPSPAVAKSNAFMTADIPAPKLVLQIQRGLQNIAYSDVEVDGVAGAQTKAAIRRFEKHYRLPETGEPSEAVLKKLKAIGAL</sequence>
<dbReference type="SUPFAM" id="SSF47090">
    <property type="entry name" value="PGBD-like"/>
    <property type="match status" value="2"/>
</dbReference>
<dbReference type="Pfam" id="PF01471">
    <property type="entry name" value="PG_binding_1"/>
    <property type="match status" value="2"/>
</dbReference>
<feature type="compositionally biased region" description="Polar residues" evidence="1">
    <location>
        <begin position="285"/>
        <end position="294"/>
    </location>
</feature>
<proteinExistence type="predicted"/>
<keyword evidence="2" id="KW-0812">Transmembrane</keyword>
<feature type="region of interest" description="Disordered" evidence="1">
    <location>
        <begin position="249"/>
        <end position="308"/>
    </location>
</feature>
<accession>A0A7X0JK10</accession>
<feature type="transmembrane region" description="Helical" evidence="2">
    <location>
        <begin position="47"/>
        <end position="67"/>
    </location>
</feature>
<dbReference type="EMBL" id="JACHBU010000004">
    <property type="protein sequence ID" value="MBB6509039.1"/>
    <property type="molecule type" value="Genomic_DNA"/>
</dbReference>
<evidence type="ECO:0000313" key="4">
    <source>
        <dbReference type="EMBL" id="MBB6509039.1"/>
    </source>
</evidence>
<dbReference type="InterPro" id="IPR036365">
    <property type="entry name" value="PGBD-like_sf"/>
</dbReference>
<feature type="domain" description="Peptidoglycan binding-like" evidence="3">
    <location>
        <begin position="159"/>
        <end position="214"/>
    </location>
</feature>